<dbReference type="InterPro" id="IPR036188">
    <property type="entry name" value="FAD/NAD-bd_sf"/>
</dbReference>
<dbReference type="STRING" id="706587.Desti_0863"/>
<evidence type="ECO:0000259" key="1">
    <source>
        <dbReference type="PROSITE" id="PS51379"/>
    </source>
</evidence>
<dbReference type="InterPro" id="IPR009051">
    <property type="entry name" value="Helical_ferredxn"/>
</dbReference>
<feature type="domain" description="4Fe-4S ferredoxin-type" evidence="1">
    <location>
        <begin position="479"/>
        <end position="508"/>
    </location>
</feature>
<dbReference type="HOGENOM" id="CLU_000422_3_4_7"/>
<dbReference type="Proteomes" id="UP000006055">
    <property type="component" value="Chromosome"/>
</dbReference>
<dbReference type="PRINTS" id="PR00469">
    <property type="entry name" value="PNDRDTASEII"/>
</dbReference>
<reference evidence="3" key="1">
    <citation type="submission" date="2012-06" db="EMBL/GenBank/DDBJ databases">
        <title>Complete sequence of chromosome of Desulfomonile tiedjei DSM 6799.</title>
        <authorList>
            <person name="Lucas S."/>
            <person name="Copeland A."/>
            <person name="Lapidus A."/>
            <person name="Glavina del Rio T."/>
            <person name="Dalin E."/>
            <person name="Tice H."/>
            <person name="Bruce D."/>
            <person name="Goodwin L."/>
            <person name="Pitluck S."/>
            <person name="Peters L."/>
            <person name="Ovchinnikova G."/>
            <person name="Zeytun A."/>
            <person name="Lu M."/>
            <person name="Kyrpides N."/>
            <person name="Mavromatis K."/>
            <person name="Ivanova N."/>
            <person name="Brettin T."/>
            <person name="Detter J.C."/>
            <person name="Han C."/>
            <person name="Larimer F."/>
            <person name="Land M."/>
            <person name="Hauser L."/>
            <person name="Markowitz V."/>
            <person name="Cheng J.-F."/>
            <person name="Hugenholtz P."/>
            <person name="Woyke T."/>
            <person name="Wu D."/>
            <person name="Spring S."/>
            <person name="Schroeder M."/>
            <person name="Brambilla E."/>
            <person name="Klenk H.-P."/>
            <person name="Eisen J.A."/>
        </authorList>
    </citation>
    <scope>NUCLEOTIDE SEQUENCE [LARGE SCALE GENOMIC DNA]</scope>
    <source>
        <strain evidence="3">ATCC 49306 / DSM 6799 / DCB-1</strain>
    </source>
</reference>
<accession>I4C1Z5</accession>
<dbReference type="SUPFAM" id="SSF51971">
    <property type="entry name" value="Nucleotide-binding domain"/>
    <property type="match status" value="2"/>
</dbReference>
<dbReference type="PANTHER" id="PTHR42783">
    <property type="entry name" value="GLUTAMATE SYNTHASE [NADPH] SMALL CHAIN"/>
    <property type="match status" value="1"/>
</dbReference>
<sequence>MTDNRVLREDFIVPRCTKSCPAGVDVPRYIRAIRMGKFDEALAVIRERIPFPVVCADACFAPCEDACAYRQFGDPIAIRALKRAAVDKAGDSWKKNQTKNPPTTKKVAVIGAGPAGLTAAYYLARAGHSVTLMDEFPRPGGMMRYAIPKYRLPEERLERDIREIMELGVEFKGNTLLGRDVSLSSLGQDFDAVCITVGAAAGTRIPLEGAEKRSFYWGLEFLKDTALGKPVDLGKKVVVIGGGNVAIDVALTAKRLGAEEVTIFCLESREEMPAHPWEIALAEEEGVFINNSWAPKKVLGDDKVAGLGLRRCVSVFDNACNFNPVYDDEITHRISADSIVAAIGQVPDLAFLKSCPDIQTSGNRVGVKEDLSTGTKGIFAAGDVVTGPSSIINSISQGRSLAESIDKFLGGSGDISETLAEPETEVILSDQLPISARQEIRHLKGWQRLGNFDQVEIGLNDSQIAQEASRCLECDARKFEVTVNTANCKECGYCAEVCSMQVFGPAANFNARGYRPMETKSSDWCIGCLKCFFCCPDFAIDVRERTA</sequence>
<dbReference type="eggNOG" id="COG0493">
    <property type="taxonomic scope" value="Bacteria"/>
</dbReference>
<dbReference type="SUPFAM" id="SSF46548">
    <property type="entry name" value="alpha-helical ferredoxin"/>
    <property type="match status" value="2"/>
</dbReference>
<dbReference type="Gene3D" id="3.30.70.20">
    <property type="match status" value="1"/>
</dbReference>
<dbReference type="Gene3D" id="3.50.50.60">
    <property type="entry name" value="FAD/NAD(P)-binding domain"/>
    <property type="match status" value="3"/>
</dbReference>
<feature type="domain" description="4Fe-4S ferredoxin-type" evidence="1">
    <location>
        <begin position="516"/>
        <end position="545"/>
    </location>
</feature>
<dbReference type="RefSeq" id="WP_014808742.1">
    <property type="nucleotide sequence ID" value="NC_018025.1"/>
</dbReference>
<keyword evidence="3" id="KW-1185">Reference proteome</keyword>
<dbReference type="InterPro" id="IPR017896">
    <property type="entry name" value="4Fe4S_Fe-S-bd"/>
</dbReference>
<evidence type="ECO:0000313" key="2">
    <source>
        <dbReference type="EMBL" id="AFM23586.1"/>
    </source>
</evidence>
<dbReference type="Gene3D" id="1.10.1060.10">
    <property type="entry name" value="Alpha-helical ferredoxin"/>
    <property type="match status" value="1"/>
</dbReference>
<dbReference type="GO" id="GO:0051536">
    <property type="term" value="F:iron-sulfur cluster binding"/>
    <property type="evidence" value="ECO:0007669"/>
    <property type="project" value="InterPro"/>
</dbReference>
<dbReference type="InterPro" id="IPR023753">
    <property type="entry name" value="FAD/NAD-binding_dom"/>
</dbReference>
<dbReference type="PANTHER" id="PTHR42783:SF3">
    <property type="entry name" value="GLUTAMATE SYNTHASE [NADPH] SMALL CHAIN-RELATED"/>
    <property type="match status" value="1"/>
</dbReference>
<dbReference type="Pfam" id="PF07992">
    <property type="entry name" value="Pyr_redox_2"/>
    <property type="match status" value="1"/>
</dbReference>
<dbReference type="PRINTS" id="PR00368">
    <property type="entry name" value="FADPNR"/>
</dbReference>
<dbReference type="InterPro" id="IPR028261">
    <property type="entry name" value="DPD_II"/>
</dbReference>
<evidence type="ECO:0000313" key="3">
    <source>
        <dbReference type="Proteomes" id="UP000006055"/>
    </source>
</evidence>
<organism evidence="2 3">
    <name type="scientific">Desulfomonile tiedjei (strain ATCC 49306 / DSM 6799 / DCB-1)</name>
    <dbReference type="NCBI Taxonomy" id="706587"/>
    <lineage>
        <taxon>Bacteria</taxon>
        <taxon>Pseudomonadati</taxon>
        <taxon>Thermodesulfobacteriota</taxon>
        <taxon>Desulfomonilia</taxon>
        <taxon>Desulfomonilales</taxon>
        <taxon>Desulfomonilaceae</taxon>
        <taxon>Desulfomonile</taxon>
    </lineage>
</organism>
<dbReference type="EMBL" id="CP003360">
    <property type="protein sequence ID" value="AFM23586.1"/>
    <property type="molecule type" value="Genomic_DNA"/>
</dbReference>
<dbReference type="GO" id="GO:0016491">
    <property type="term" value="F:oxidoreductase activity"/>
    <property type="evidence" value="ECO:0007669"/>
    <property type="project" value="InterPro"/>
</dbReference>
<dbReference type="PROSITE" id="PS51379">
    <property type="entry name" value="4FE4S_FER_2"/>
    <property type="match status" value="2"/>
</dbReference>
<name>I4C1Z5_DESTA</name>
<dbReference type="eggNOG" id="COG1146">
    <property type="taxonomic scope" value="Bacteria"/>
</dbReference>
<protein>
    <submittedName>
        <fullName evidence="2">NADPH-dependent glutamate synthase beta chain-like oxidoreductase</fullName>
    </submittedName>
</protein>
<gene>
    <name evidence="2" type="ordered locus">Desti_0863</name>
</gene>
<dbReference type="Pfam" id="PF14691">
    <property type="entry name" value="Fer4_20"/>
    <property type="match status" value="1"/>
</dbReference>
<dbReference type="AlphaFoldDB" id="I4C1Z5"/>
<proteinExistence type="predicted"/>
<dbReference type="KEGG" id="dti:Desti_0863"/>
<dbReference type="OrthoDB" id="9803192at2"/>